<proteinExistence type="predicted"/>
<dbReference type="GeneID" id="44970065"/>
<keyword evidence="2" id="KW-1185">Reference proteome</keyword>
<dbReference type="Proteomes" id="UP000008522">
    <property type="component" value="Chromosome"/>
</dbReference>
<evidence type="ECO:0000313" key="1">
    <source>
        <dbReference type="EMBL" id="AEM22160.1"/>
    </source>
</evidence>
<dbReference type="RefSeq" id="WP_014487986.1">
    <property type="nucleotide sequence ID" value="NC_017243.1"/>
</dbReference>
<name>G0EI01_BRAIP</name>
<evidence type="ECO:0000313" key="2">
    <source>
        <dbReference type="Proteomes" id="UP000008522"/>
    </source>
</evidence>
<dbReference type="OrthoDB" id="1091929at2"/>
<dbReference type="eggNOG" id="ENOG503382N">
    <property type="taxonomic scope" value="Bacteria"/>
</dbReference>
<dbReference type="AlphaFoldDB" id="G0EI01"/>
<accession>G0EI01</accession>
<gene>
    <name evidence="1" type="ordered locus">Bint_1541</name>
</gene>
<sequence>MLENNILSHNNCTNQKIELIDNAIDFIYNRLDEWKLYLYKEEQMQPCSENENNLTSKLVKFLTTYNKVEHNYYFNSEEPQKGQCKIDIACYGIDRKTILVIEAKRLPTPSKKREMEYVTGFENKNGGIQRFKLGIHGENYNISAIIGYVQNKDYKYFYEQINKWILELVKSGKDSTVKWSNDDCIKITVAEDNDKAHYKSNNTRISLENIELHHLFINLCI</sequence>
<dbReference type="PATRIC" id="fig|1045858.4.peg.1540"/>
<organism evidence="1 2">
    <name type="scientific">Brachyspira intermedia (strain ATCC 51140 / PWS/A)</name>
    <name type="common">Serpulina intermedia</name>
    <dbReference type="NCBI Taxonomy" id="1045858"/>
    <lineage>
        <taxon>Bacteria</taxon>
        <taxon>Pseudomonadati</taxon>
        <taxon>Spirochaetota</taxon>
        <taxon>Spirochaetia</taxon>
        <taxon>Brachyspirales</taxon>
        <taxon>Brachyspiraceae</taxon>
        <taxon>Brachyspira</taxon>
    </lineage>
</organism>
<dbReference type="KEGG" id="bip:Bint_1541"/>
<dbReference type="EMBL" id="CP002874">
    <property type="protein sequence ID" value="AEM22160.1"/>
    <property type="molecule type" value="Genomic_DNA"/>
</dbReference>
<protein>
    <submittedName>
        <fullName evidence="1">Uncharacterized protein</fullName>
    </submittedName>
</protein>
<dbReference type="HOGENOM" id="CLU_102103_0_0_12"/>
<reference evidence="1 2" key="1">
    <citation type="journal article" date="2011" name="BMC Genomics">
        <title>Complete genome sequence of Brachyspira intermedia reveals unique genomic features in Brachyspira species and phage-mediated horizontal gene transfer.</title>
        <authorList>
            <person name="Hafstrom T."/>
            <person name="Jansson D.S."/>
            <person name="Segerman B."/>
        </authorList>
    </citation>
    <scope>NUCLEOTIDE SEQUENCE [LARGE SCALE GENOMIC DNA]</scope>
    <source>
        <strain evidence="2">ATCC 51140 / PWS/A</strain>
    </source>
</reference>